<comment type="caution">
    <text evidence="9">The sequence shown here is derived from an EMBL/GenBank/DDBJ whole genome shotgun (WGS) entry which is preliminary data.</text>
</comment>
<sequence length="226" mass="23011">MSINPDPVPAGPPVDRRAALLTGAAALATVSLVGVLLGDDVPPLDAWLLHHLYAGPGAATAAVATAISGAGTLAALALLLVVTGRLLWRERRRAVGSIARHLVLLAGSATTLLLQVVFQRPGPPVAAADWTYPSGHAVVVTAAALTAVLLAWPLSTRWRRPVLTIGVGAVLLVSASRVLLGEHYLIDVVAAVTATAGVGLLLATVLRLWPARRPPAVPAAAGQGDS</sequence>
<keyword evidence="6 7" id="KW-0472">Membrane</keyword>
<dbReference type="SUPFAM" id="SSF48317">
    <property type="entry name" value="Acid phosphatase/Vanadium-dependent haloperoxidase"/>
    <property type="match status" value="1"/>
</dbReference>
<feature type="transmembrane region" description="Helical" evidence="7">
    <location>
        <begin position="18"/>
        <end position="38"/>
    </location>
</feature>
<accession>A0ABU7S2W1</accession>
<dbReference type="Gene3D" id="1.20.144.10">
    <property type="entry name" value="Phosphatidic acid phosphatase type 2/haloperoxidase"/>
    <property type="match status" value="1"/>
</dbReference>
<evidence type="ECO:0000256" key="7">
    <source>
        <dbReference type="SAM" id="Phobius"/>
    </source>
</evidence>
<dbReference type="PANTHER" id="PTHR14969">
    <property type="entry name" value="SPHINGOSINE-1-PHOSPHATE PHOSPHOHYDROLASE"/>
    <property type="match status" value="1"/>
</dbReference>
<dbReference type="InterPro" id="IPR000326">
    <property type="entry name" value="PAP2/HPO"/>
</dbReference>
<organism evidence="9 10">
    <name type="scientific">Plantactinospora sonchi</name>
    <dbReference type="NCBI Taxonomy" id="1544735"/>
    <lineage>
        <taxon>Bacteria</taxon>
        <taxon>Bacillati</taxon>
        <taxon>Actinomycetota</taxon>
        <taxon>Actinomycetes</taxon>
        <taxon>Micromonosporales</taxon>
        <taxon>Micromonosporaceae</taxon>
        <taxon>Plantactinospora</taxon>
    </lineage>
</organism>
<feature type="domain" description="Phosphatidic acid phosphatase type 2/haloperoxidase" evidence="8">
    <location>
        <begin position="98"/>
        <end position="203"/>
    </location>
</feature>
<dbReference type="SMART" id="SM00014">
    <property type="entry name" value="acidPPc"/>
    <property type="match status" value="1"/>
</dbReference>
<comment type="subcellular location">
    <subcellularLocation>
        <location evidence="1">Cell membrane</location>
        <topology evidence="1">Multi-pass membrane protein</topology>
    </subcellularLocation>
</comment>
<feature type="transmembrane region" description="Helical" evidence="7">
    <location>
        <begin position="186"/>
        <end position="206"/>
    </location>
</feature>
<keyword evidence="2" id="KW-1003">Cell membrane</keyword>
<feature type="transmembrane region" description="Helical" evidence="7">
    <location>
        <begin position="58"/>
        <end position="82"/>
    </location>
</feature>
<dbReference type="InterPro" id="IPR036938">
    <property type="entry name" value="PAP2/HPO_sf"/>
</dbReference>
<feature type="transmembrane region" description="Helical" evidence="7">
    <location>
        <begin position="162"/>
        <end position="180"/>
    </location>
</feature>
<dbReference type="PANTHER" id="PTHR14969:SF62">
    <property type="entry name" value="DECAPRENYLPHOSPHORYL-5-PHOSPHORIBOSE PHOSPHATASE RV3807C-RELATED"/>
    <property type="match status" value="1"/>
</dbReference>
<name>A0ABU7S2W1_9ACTN</name>
<keyword evidence="10" id="KW-1185">Reference proteome</keyword>
<evidence type="ECO:0000259" key="8">
    <source>
        <dbReference type="SMART" id="SM00014"/>
    </source>
</evidence>
<evidence type="ECO:0000256" key="1">
    <source>
        <dbReference type="ARBA" id="ARBA00004651"/>
    </source>
</evidence>
<dbReference type="EMBL" id="JAZGQK010000034">
    <property type="protein sequence ID" value="MEE6263062.1"/>
    <property type="molecule type" value="Genomic_DNA"/>
</dbReference>
<dbReference type="Proteomes" id="UP001332243">
    <property type="component" value="Unassembled WGS sequence"/>
</dbReference>
<evidence type="ECO:0000256" key="2">
    <source>
        <dbReference type="ARBA" id="ARBA00022475"/>
    </source>
</evidence>
<evidence type="ECO:0000256" key="4">
    <source>
        <dbReference type="ARBA" id="ARBA00022801"/>
    </source>
</evidence>
<reference evidence="9 10" key="1">
    <citation type="submission" date="2024-01" db="EMBL/GenBank/DDBJ databases">
        <title>Genome insights into Plantactinospora sonchi sp. nov.</title>
        <authorList>
            <person name="Wang L."/>
        </authorList>
    </citation>
    <scope>NUCLEOTIDE SEQUENCE [LARGE SCALE GENOMIC DNA]</scope>
    <source>
        <strain evidence="9 10">NEAU-QY2</strain>
    </source>
</reference>
<evidence type="ECO:0000313" key="9">
    <source>
        <dbReference type="EMBL" id="MEE6263062.1"/>
    </source>
</evidence>
<evidence type="ECO:0000256" key="6">
    <source>
        <dbReference type="ARBA" id="ARBA00023136"/>
    </source>
</evidence>
<proteinExistence type="predicted"/>
<evidence type="ECO:0000256" key="3">
    <source>
        <dbReference type="ARBA" id="ARBA00022692"/>
    </source>
</evidence>
<keyword evidence="3 7" id="KW-0812">Transmembrane</keyword>
<evidence type="ECO:0000256" key="5">
    <source>
        <dbReference type="ARBA" id="ARBA00022989"/>
    </source>
</evidence>
<evidence type="ECO:0000313" key="10">
    <source>
        <dbReference type="Proteomes" id="UP001332243"/>
    </source>
</evidence>
<dbReference type="Pfam" id="PF01569">
    <property type="entry name" value="PAP2"/>
    <property type="match status" value="1"/>
</dbReference>
<gene>
    <name evidence="9" type="ORF">V1633_31745</name>
</gene>
<keyword evidence="5 7" id="KW-1133">Transmembrane helix</keyword>
<feature type="transmembrane region" description="Helical" evidence="7">
    <location>
        <begin position="102"/>
        <end position="118"/>
    </location>
</feature>
<protein>
    <submittedName>
        <fullName evidence="9">Phosphatase PAP2 family protein</fullName>
    </submittedName>
</protein>
<dbReference type="RefSeq" id="WP_331218000.1">
    <property type="nucleotide sequence ID" value="NZ_JAZGQK010000034.1"/>
</dbReference>
<keyword evidence="4" id="KW-0378">Hydrolase</keyword>
<feature type="transmembrane region" description="Helical" evidence="7">
    <location>
        <begin position="130"/>
        <end position="150"/>
    </location>
</feature>